<reference evidence="1" key="1">
    <citation type="journal article" date="2007" name="J. Bacteriol.">
        <title>Comparative genome analysis of four magnetotactic bacteria reveals a complex set of group-specific genes implicated in magnetosome biomineralization and function.</title>
        <authorList>
            <person name="Richter M."/>
            <person name="Kube M."/>
            <person name="Bazylinski D.A."/>
            <person name="Lombardot T."/>
            <person name="Gloeckner F.O."/>
            <person name="Reinhardt R."/>
            <person name="Schueler D."/>
        </authorList>
    </citation>
    <scope>NUCLEOTIDE SEQUENCE</scope>
    <source>
        <strain evidence="1">MSR-1</strain>
    </source>
</reference>
<sequence length="39" mass="4153">MNSQHFLPVISPGAAIKRVAPEGSASLEFHSRLAELPPP</sequence>
<accession>A4U3E7</accession>
<dbReference type="AlphaFoldDB" id="A4U3E7"/>
<gene>
    <name evidence="1" type="ORF">MGR_2921</name>
</gene>
<organism evidence="1">
    <name type="scientific">Magnetospirillum gryphiswaldense</name>
    <dbReference type="NCBI Taxonomy" id="55518"/>
    <lineage>
        <taxon>Bacteria</taxon>
        <taxon>Pseudomonadati</taxon>
        <taxon>Pseudomonadota</taxon>
        <taxon>Alphaproteobacteria</taxon>
        <taxon>Rhodospirillales</taxon>
        <taxon>Rhodospirillaceae</taxon>
        <taxon>Magnetospirillum</taxon>
    </lineage>
</organism>
<protein>
    <submittedName>
        <fullName evidence="1">Uncharacterized protein</fullName>
    </submittedName>
</protein>
<dbReference type="EMBL" id="CU459003">
    <property type="protein sequence ID" value="CAM77404.1"/>
    <property type="molecule type" value="Genomic_DNA"/>
</dbReference>
<evidence type="ECO:0000313" key="1">
    <source>
        <dbReference type="EMBL" id="CAM77404.1"/>
    </source>
</evidence>
<proteinExistence type="predicted"/>
<name>A4U3E7_9PROT</name>